<dbReference type="HOGENOM" id="CLU_558246_0_0_1"/>
<dbReference type="InterPro" id="IPR057135">
    <property type="entry name" value="At4g27190-like_LRR"/>
</dbReference>
<dbReference type="OMA" id="WECEDLE"/>
<evidence type="ECO:0000313" key="4">
    <source>
        <dbReference type="Proteomes" id="UP000026915"/>
    </source>
</evidence>
<protein>
    <recommendedName>
        <fullName evidence="2">Disease resistance protein At4g27190-like leucine-rich repeats domain-containing protein</fullName>
    </recommendedName>
</protein>
<dbReference type="PANTHER" id="PTHR33463">
    <property type="entry name" value="NB-ARC DOMAIN-CONTAINING PROTEIN-RELATED"/>
    <property type="match status" value="1"/>
</dbReference>
<dbReference type="EMBL" id="CM001885">
    <property type="protein sequence ID" value="EOY12417.1"/>
    <property type="molecule type" value="Genomic_DNA"/>
</dbReference>
<proteinExistence type="predicted"/>
<feature type="domain" description="Disease resistance protein At4g27190-like leucine-rich repeats" evidence="2">
    <location>
        <begin position="2"/>
        <end position="86"/>
    </location>
</feature>
<dbReference type="InterPro" id="IPR032675">
    <property type="entry name" value="LRR_dom_sf"/>
</dbReference>
<reference evidence="3 4" key="1">
    <citation type="journal article" date="2013" name="Genome Biol.">
        <title>The genome sequence of the most widely cultivated cacao type and its use to identify candidate genes regulating pod color.</title>
        <authorList>
            <person name="Motamayor J.C."/>
            <person name="Mockaitis K."/>
            <person name="Schmutz J."/>
            <person name="Haiminen N."/>
            <person name="Iii D.L."/>
            <person name="Cornejo O."/>
            <person name="Findley S.D."/>
            <person name="Zheng P."/>
            <person name="Utro F."/>
            <person name="Royaert S."/>
            <person name="Saski C."/>
            <person name="Jenkins J."/>
            <person name="Podicheti R."/>
            <person name="Zhao M."/>
            <person name="Scheffler B.E."/>
            <person name="Stack J.C."/>
            <person name="Feltus F.A."/>
            <person name="Mustiga G.M."/>
            <person name="Amores F."/>
            <person name="Phillips W."/>
            <person name="Marelli J.P."/>
            <person name="May G.D."/>
            <person name="Shapiro H."/>
            <person name="Ma J."/>
            <person name="Bustamante C.D."/>
            <person name="Schnell R.J."/>
            <person name="Main D."/>
            <person name="Gilbert D."/>
            <person name="Parida L."/>
            <person name="Kuhn D.N."/>
        </authorList>
    </citation>
    <scope>NUCLEOTIDE SEQUENCE [LARGE SCALE GENOMIC DNA]</scope>
    <source>
        <strain evidence="4">cv. Matina 1-6</strain>
    </source>
</reference>
<name>A0A061F6T0_THECC</name>
<organism evidence="3 4">
    <name type="scientific">Theobroma cacao</name>
    <name type="common">Cacao</name>
    <name type="synonym">Cocoa</name>
    <dbReference type="NCBI Taxonomy" id="3641"/>
    <lineage>
        <taxon>Eukaryota</taxon>
        <taxon>Viridiplantae</taxon>
        <taxon>Streptophyta</taxon>
        <taxon>Embryophyta</taxon>
        <taxon>Tracheophyta</taxon>
        <taxon>Spermatophyta</taxon>
        <taxon>Magnoliopsida</taxon>
        <taxon>eudicotyledons</taxon>
        <taxon>Gunneridae</taxon>
        <taxon>Pentapetalae</taxon>
        <taxon>rosids</taxon>
        <taxon>malvids</taxon>
        <taxon>Malvales</taxon>
        <taxon>Malvaceae</taxon>
        <taxon>Byttnerioideae</taxon>
        <taxon>Theobroma</taxon>
    </lineage>
</organism>
<dbReference type="Gramene" id="EOY12417">
    <property type="protein sequence ID" value="EOY12417"/>
    <property type="gene ID" value="TCM_030939"/>
</dbReference>
<accession>A0A061F6T0</accession>
<keyword evidence="4" id="KW-1185">Reference proteome</keyword>
<evidence type="ECO:0000259" key="2">
    <source>
        <dbReference type="Pfam" id="PF23247"/>
    </source>
</evidence>
<evidence type="ECO:0000256" key="1">
    <source>
        <dbReference type="ARBA" id="ARBA00022821"/>
    </source>
</evidence>
<dbReference type="InParanoid" id="A0A061F6T0"/>
<evidence type="ECO:0000313" key="3">
    <source>
        <dbReference type="EMBL" id="EOY12417.1"/>
    </source>
</evidence>
<feature type="domain" description="Disease resistance protein At4g27190-like leucine-rich repeats" evidence="2">
    <location>
        <begin position="362"/>
        <end position="468"/>
    </location>
</feature>
<dbReference type="Pfam" id="PF23247">
    <property type="entry name" value="LRR_RPS2"/>
    <property type="match status" value="4"/>
</dbReference>
<keyword evidence="1" id="KW-0611">Plant defense</keyword>
<dbReference type="Gene3D" id="3.80.10.10">
    <property type="entry name" value="Ribonuclease Inhibitor"/>
    <property type="match status" value="3"/>
</dbReference>
<sequence length="474" mass="53667">MEYLTVGNCEEIFQLEGGFFVSSLEKLQLKDLQELQVIWKGPTQIATLQNLTHLEVVECKRLRHIFSPMFARNFLQLKDLHLEGCEELEQIIVKDQISLSSSKDRLQAISFPNLTKIWINNCNKLKILFPVSATRGLPKLEELKIEEASGLEQVFGHEDGANITNEEDMALSKLKKVDILHLPSFVSFCPSDYHIMFPSSFTATVEDCPNLTTCFTVDRKNLIPSGTQKPHLQKEKKLSKTQGKCFLDLKELRIKSCGVQEVFQLKGLPLLTTTAEHQCYCSMSGNIIDIVESYKSVSLSGLTTLELSKCKRLKHIFTPTLARNLPRLKYLSIWECEDLEQIIANDDGKERDQTSTSTSSRGHFQPICFCALNKVKIGSCNKMKSLFPVSVAMPKLEILKVEGASELKQLFGDKDEEAGAQEEKQIVLPQLWMLDLLQLPSLITYCPRGYHLVIPYLIYSKVENCPKLCVNAKT</sequence>
<dbReference type="eggNOG" id="KOG4658">
    <property type="taxonomic scope" value="Eukaryota"/>
</dbReference>
<dbReference type="SUPFAM" id="SSF52047">
    <property type="entry name" value="RNI-like"/>
    <property type="match status" value="1"/>
</dbReference>
<dbReference type="InterPro" id="IPR050905">
    <property type="entry name" value="Plant_NBS-LRR"/>
</dbReference>
<gene>
    <name evidence="3" type="ORF">TCM_030939</name>
</gene>
<dbReference type="AlphaFoldDB" id="A0A061F6T0"/>
<feature type="domain" description="Disease resistance protein At4g27190-like leucine-rich repeats" evidence="2">
    <location>
        <begin position="105"/>
        <end position="217"/>
    </location>
</feature>
<feature type="domain" description="Disease resistance protein At4g27190-like leucine-rich repeats" evidence="2">
    <location>
        <begin position="243"/>
        <end position="337"/>
    </location>
</feature>
<dbReference type="PANTHER" id="PTHR33463:SF198">
    <property type="entry name" value="RPP4C3"/>
    <property type="match status" value="1"/>
</dbReference>
<dbReference type="Proteomes" id="UP000026915">
    <property type="component" value="Chromosome 7"/>
</dbReference>